<evidence type="ECO:0000313" key="11">
    <source>
        <dbReference type="Proteomes" id="UP000747542"/>
    </source>
</evidence>
<dbReference type="EMBL" id="JAHLQT010010089">
    <property type="protein sequence ID" value="KAG7173320.1"/>
    <property type="molecule type" value="Genomic_DNA"/>
</dbReference>
<reference evidence="10" key="1">
    <citation type="journal article" date="2021" name="Sci. Adv.">
        <title>The American lobster genome reveals insights on longevity, neural, and immune adaptations.</title>
        <authorList>
            <person name="Polinski J.M."/>
            <person name="Zimin A.V."/>
            <person name="Clark K.F."/>
            <person name="Kohn A.B."/>
            <person name="Sadowski N."/>
            <person name="Timp W."/>
            <person name="Ptitsyn A."/>
            <person name="Khanna P."/>
            <person name="Romanova D.Y."/>
            <person name="Williams P."/>
            <person name="Greenwood S.J."/>
            <person name="Moroz L.L."/>
            <person name="Walt D.R."/>
            <person name="Bodnar A.G."/>
        </authorList>
    </citation>
    <scope>NUCLEOTIDE SEQUENCE</scope>
    <source>
        <strain evidence="10">GMGI-L3</strain>
    </source>
</reference>
<dbReference type="PANTHER" id="PTHR21470">
    <property type="entry name" value="RAB6-INTERACTING PROTEIN GORAB"/>
    <property type="match status" value="1"/>
</dbReference>
<feature type="region of interest" description="Disordered" evidence="9">
    <location>
        <begin position="368"/>
        <end position="469"/>
    </location>
</feature>
<accession>A0A8J5N5M3</accession>
<name>A0A8J5N5M3_HOMAM</name>
<evidence type="ECO:0000256" key="3">
    <source>
        <dbReference type="ARBA" id="ARBA00005599"/>
    </source>
</evidence>
<evidence type="ECO:0000256" key="2">
    <source>
        <dbReference type="ARBA" id="ARBA00004555"/>
    </source>
</evidence>
<organism evidence="10 11">
    <name type="scientific">Homarus americanus</name>
    <name type="common">American lobster</name>
    <dbReference type="NCBI Taxonomy" id="6706"/>
    <lineage>
        <taxon>Eukaryota</taxon>
        <taxon>Metazoa</taxon>
        <taxon>Ecdysozoa</taxon>
        <taxon>Arthropoda</taxon>
        <taxon>Crustacea</taxon>
        <taxon>Multicrustacea</taxon>
        <taxon>Malacostraca</taxon>
        <taxon>Eumalacostraca</taxon>
        <taxon>Eucarida</taxon>
        <taxon>Decapoda</taxon>
        <taxon>Pleocyemata</taxon>
        <taxon>Astacidea</taxon>
        <taxon>Nephropoidea</taxon>
        <taxon>Nephropidae</taxon>
        <taxon>Homarus</taxon>
    </lineage>
</organism>
<dbReference type="InterPro" id="IPR007033">
    <property type="entry name" value="GORAB"/>
</dbReference>
<keyword evidence="5" id="KW-0963">Cytoplasm</keyword>
<feature type="compositionally biased region" description="Basic and acidic residues" evidence="9">
    <location>
        <begin position="409"/>
        <end position="423"/>
    </location>
</feature>
<protein>
    <recommendedName>
        <fullName evidence="4">RAB6-interacting golgin</fullName>
    </recommendedName>
</protein>
<evidence type="ECO:0000256" key="4">
    <source>
        <dbReference type="ARBA" id="ARBA00014130"/>
    </source>
</evidence>
<keyword evidence="11" id="KW-1185">Reference proteome</keyword>
<evidence type="ECO:0000256" key="9">
    <source>
        <dbReference type="SAM" id="MobiDB-lite"/>
    </source>
</evidence>
<evidence type="ECO:0000256" key="1">
    <source>
        <dbReference type="ARBA" id="ARBA00004496"/>
    </source>
</evidence>
<dbReference type="OrthoDB" id="9909311at2759"/>
<dbReference type="GO" id="GO:1905515">
    <property type="term" value="P:non-motile cilium assembly"/>
    <property type="evidence" value="ECO:0007669"/>
    <property type="project" value="TreeGrafter"/>
</dbReference>
<keyword evidence="7 8" id="KW-0175">Coiled coil</keyword>
<evidence type="ECO:0000256" key="5">
    <source>
        <dbReference type="ARBA" id="ARBA00022490"/>
    </source>
</evidence>
<feature type="compositionally biased region" description="Basic and acidic residues" evidence="9">
    <location>
        <begin position="162"/>
        <end position="173"/>
    </location>
</feature>
<feature type="compositionally biased region" description="Polar residues" evidence="9">
    <location>
        <begin position="72"/>
        <end position="86"/>
    </location>
</feature>
<gene>
    <name evidence="10" type="primary">Gorab-L</name>
    <name evidence="10" type="ORF">Hamer_G022674</name>
</gene>
<comment type="similarity">
    <text evidence="3">Belongs to the GORAB family.</text>
</comment>
<evidence type="ECO:0000256" key="6">
    <source>
        <dbReference type="ARBA" id="ARBA00023034"/>
    </source>
</evidence>
<proteinExistence type="inferred from homology"/>
<evidence type="ECO:0000256" key="7">
    <source>
        <dbReference type="ARBA" id="ARBA00023054"/>
    </source>
</evidence>
<evidence type="ECO:0000256" key="8">
    <source>
        <dbReference type="SAM" id="Coils"/>
    </source>
</evidence>
<feature type="compositionally biased region" description="Polar residues" evidence="9">
    <location>
        <begin position="15"/>
        <end position="32"/>
    </location>
</feature>
<dbReference type="PANTHER" id="PTHR21470:SF2">
    <property type="entry name" value="RAB6-INTERACTING GOLGIN"/>
    <property type="match status" value="1"/>
</dbReference>
<evidence type="ECO:0000313" key="10">
    <source>
        <dbReference type="EMBL" id="KAG7173320.1"/>
    </source>
</evidence>
<feature type="compositionally biased region" description="Basic and acidic residues" evidence="9">
    <location>
        <begin position="438"/>
        <end position="469"/>
    </location>
</feature>
<feature type="compositionally biased region" description="Low complexity" evidence="9">
    <location>
        <begin position="95"/>
        <end position="105"/>
    </location>
</feature>
<keyword evidence="6" id="KW-0333">Golgi apparatus</keyword>
<dbReference type="Proteomes" id="UP000747542">
    <property type="component" value="Unassembled WGS sequence"/>
</dbReference>
<feature type="region of interest" description="Disordered" evidence="9">
    <location>
        <begin position="142"/>
        <end position="173"/>
    </location>
</feature>
<feature type="coiled-coil region" evidence="8">
    <location>
        <begin position="230"/>
        <end position="264"/>
    </location>
</feature>
<sequence>MSSRGWAGFTEEDINNVQKGNGLRTEQVQTQKSDLRQARLQSAGKIPYREKLGMTKAVKTSHNYSPIPPQARLSQSQDSEPTSPSRSSGHRSPESLESSSSHSESPVPPSPCKSPTGSHAKNVKIRLRDNNSYELITTNGSLLENQPFGSKPELEDNIQSEDCEKDKEDEPSLEKFQKRQKMMEEQNKRRRELLVQAIADRSRRTQSEAQKLKQIQSELAKLDSLLSTDVSILRDQIEVASLEFNEAQKRYDKAEKEFIEAKLQLFSKLDKKELLTEHLCRIIEANERRKACKLSQLMAKLEVADVPSEVADTGAEEILPQLASLDEVTYAACTTIKDPKKTTLALQMGLAKINGDIPVQIVKDILEDEKEKPSVNNEENTQESSDSSKKVSQIDGTKETEDSTTVKSESVRRGEEGNVELEKITSGYAETCRASVDNPDKEGDLENDPKMKENRNKDEEEETSKECGH</sequence>
<comment type="caution">
    <text evidence="10">The sequence shown here is derived from an EMBL/GenBank/DDBJ whole genome shotgun (WGS) entry which is preliminary data.</text>
</comment>
<comment type="subcellular location">
    <subcellularLocation>
        <location evidence="1">Cytoplasm</location>
    </subcellularLocation>
    <subcellularLocation>
        <location evidence="2">Golgi apparatus</location>
    </subcellularLocation>
</comment>
<dbReference type="GO" id="GO:0005794">
    <property type="term" value="C:Golgi apparatus"/>
    <property type="evidence" value="ECO:0007669"/>
    <property type="project" value="UniProtKB-SubCell"/>
</dbReference>
<dbReference type="AlphaFoldDB" id="A0A8J5N5M3"/>
<feature type="compositionally biased region" description="Polar residues" evidence="9">
    <location>
        <begin position="374"/>
        <end position="395"/>
    </location>
</feature>
<feature type="region of interest" description="Disordered" evidence="9">
    <location>
        <begin position="1"/>
        <end position="126"/>
    </location>
</feature>